<proteinExistence type="predicted"/>
<name>A0A9P6J0P3_9FUNG</name>
<protein>
    <submittedName>
        <fullName evidence="1">Uncharacterized protein</fullName>
    </submittedName>
</protein>
<comment type="caution">
    <text evidence="1">The sequence shown here is derived from an EMBL/GenBank/DDBJ whole genome shotgun (WGS) entry which is preliminary data.</text>
</comment>
<evidence type="ECO:0000313" key="1">
    <source>
        <dbReference type="EMBL" id="KAF9956634.1"/>
    </source>
</evidence>
<dbReference type="Gene3D" id="3.80.10.10">
    <property type="entry name" value="Ribonuclease Inhibitor"/>
    <property type="match status" value="1"/>
</dbReference>
<keyword evidence="2" id="KW-1185">Reference proteome</keyword>
<accession>A0A9P6J0P3</accession>
<reference evidence="1" key="1">
    <citation type="journal article" date="2020" name="Fungal Divers.">
        <title>Resolving the Mortierellaceae phylogeny through synthesis of multi-gene phylogenetics and phylogenomics.</title>
        <authorList>
            <person name="Vandepol N."/>
            <person name="Liber J."/>
            <person name="Desiro A."/>
            <person name="Na H."/>
            <person name="Kennedy M."/>
            <person name="Barry K."/>
            <person name="Grigoriev I.V."/>
            <person name="Miller A.N."/>
            <person name="O'Donnell K."/>
            <person name="Stajich J.E."/>
            <person name="Bonito G."/>
        </authorList>
    </citation>
    <scope>NUCLEOTIDE SEQUENCE</scope>
    <source>
        <strain evidence="1">MES-2147</strain>
    </source>
</reference>
<dbReference type="AlphaFoldDB" id="A0A9P6J0P3"/>
<dbReference type="InterPro" id="IPR032675">
    <property type="entry name" value="LRR_dom_sf"/>
</dbReference>
<dbReference type="OrthoDB" id="2444067at2759"/>
<sequence>MTTKNPLEIPEILAQIGKHIPMWTPTAFEDYSFHPRDMFSCVLVSRNFRKTLLPILWYTFDERSMSTVPVDIIRKYTPYFRVHYNYGYRQQNYPTNNRESCTGLIELTIAWEYGFLDWNYTEYIKKNPGLRLLEGKFNAVHTDVFSNLRQLNHLRIHLEDKDQESHRQLLQPISNTLESLRISSDVGPLGLRGLVFPNLKELEPNLPHAQDLQDLLQGCPHLEAIIDDSSPMRCTHLIDCLKAEVCPALKSLRSNVYYDLVEDFAEVFESRSGLQDLQLHLVTSNARFVNAINHHASSLTRLSIQQMETGSIRVVPFVLKIIGICGRLKDVSVGGLNKAIDSLISKDNWRNVDALESLTLQGRTMSLHGNDIRMSKRVVTRSNLSELPINDWKRSPGTRTGLNTMYLISLFQIVQGFSSLRTVTVNTEVFKRV</sequence>
<gene>
    <name evidence="1" type="ORF">BGZ65_002544</name>
</gene>
<dbReference type="EMBL" id="JAAAHW010006668">
    <property type="protein sequence ID" value="KAF9956634.1"/>
    <property type="molecule type" value="Genomic_DNA"/>
</dbReference>
<organism evidence="1 2">
    <name type="scientific">Modicella reniformis</name>
    <dbReference type="NCBI Taxonomy" id="1440133"/>
    <lineage>
        <taxon>Eukaryota</taxon>
        <taxon>Fungi</taxon>
        <taxon>Fungi incertae sedis</taxon>
        <taxon>Mucoromycota</taxon>
        <taxon>Mortierellomycotina</taxon>
        <taxon>Mortierellomycetes</taxon>
        <taxon>Mortierellales</taxon>
        <taxon>Mortierellaceae</taxon>
        <taxon>Modicella</taxon>
    </lineage>
</organism>
<dbReference type="Proteomes" id="UP000749646">
    <property type="component" value="Unassembled WGS sequence"/>
</dbReference>
<evidence type="ECO:0000313" key="2">
    <source>
        <dbReference type="Proteomes" id="UP000749646"/>
    </source>
</evidence>